<protein>
    <submittedName>
        <fullName evidence="1">Uncharacterized protein</fullName>
    </submittedName>
</protein>
<organism evidence="1 2">
    <name type="scientific">Parashewanella spongiae</name>
    <dbReference type="NCBI Taxonomy" id="342950"/>
    <lineage>
        <taxon>Bacteria</taxon>
        <taxon>Pseudomonadati</taxon>
        <taxon>Pseudomonadota</taxon>
        <taxon>Gammaproteobacteria</taxon>
        <taxon>Alteromonadales</taxon>
        <taxon>Shewanellaceae</taxon>
        <taxon>Parashewanella</taxon>
    </lineage>
</organism>
<name>A0A3A6UC14_9GAMM</name>
<dbReference type="RefSeq" id="WP_121851645.1">
    <property type="nucleotide sequence ID" value="NZ_CP037952.1"/>
</dbReference>
<gene>
    <name evidence="1" type="ORF">D5R81_00220</name>
</gene>
<comment type="caution">
    <text evidence="1">The sequence shown here is derived from an EMBL/GenBank/DDBJ whole genome shotgun (WGS) entry which is preliminary data.</text>
</comment>
<evidence type="ECO:0000313" key="1">
    <source>
        <dbReference type="EMBL" id="RJY19564.1"/>
    </source>
</evidence>
<dbReference type="Proteomes" id="UP000273022">
    <property type="component" value="Unassembled WGS sequence"/>
</dbReference>
<accession>A0A3A6UC14</accession>
<dbReference type="Gene3D" id="3.30.40.10">
    <property type="entry name" value="Zinc/RING finger domain, C3HC4 (zinc finger)"/>
    <property type="match status" value="1"/>
</dbReference>
<sequence>MSLLKLTFSPDKIGQEVVESFKAYGVEGASRSLCINGVGFDLVQKSSEVDGNRVVRLYFRAEFTKDTCDYQGFPWEKNPLIKYVTKKQLSSALAMPRIAAHIESAARAWNEANFHTAAVGRVLQRSAINSAATPIVSDEDEPFVERTSTDKNEDTVINNGVLMAAEKVSNHQNDSSVVIGVCPISFEKVTFQDAIVLRGDKDVPQLFSKATIERVMKETGRNPLTQKPIEESDVLTLNEYFAFLSRP</sequence>
<reference evidence="1 2" key="1">
    <citation type="submission" date="2018-09" db="EMBL/GenBank/DDBJ databases">
        <title>Phylogeny of the Shewanellaceae, and recommendation for two new genera, Pseudoshewanella and Parashewanella.</title>
        <authorList>
            <person name="Wang G."/>
        </authorList>
    </citation>
    <scope>NUCLEOTIDE SEQUENCE [LARGE SCALE GENOMIC DNA]</scope>
    <source>
        <strain evidence="1 2">KCTC 22492</strain>
    </source>
</reference>
<proteinExistence type="predicted"/>
<evidence type="ECO:0000313" key="2">
    <source>
        <dbReference type="Proteomes" id="UP000273022"/>
    </source>
</evidence>
<dbReference type="InterPro" id="IPR013083">
    <property type="entry name" value="Znf_RING/FYVE/PHD"/>
</dbReference>
<keyword evidence="2" id="KW-1185">Reference proteome</keyword>
<dbReference type="AlphaFoldDB" id="A0A3A6UC14"/>
<dbReference type="EMBL" id="QYYH01000001">
    <property type="protein sequence ID" value="RJY19564.1"/>
    <property type="molecule type" value="Genomic_DNA"/>
</dbReference>